<name>A0A316TVE8_9ACTN</name>
<evidence type="ECO:0000256" key="1">
    <source>
        <dbReference type="SAM" id="SignalP"/>
    </source>
</evidence>
<dbReference type="PROSITE" id="PS51257">
    <property type="entry name" value="PROKAR_LIPOPROTEIN"/>
    <property type="match status" value="1"/>
</dbReference>
<evidence type="ECO:0000313" key="2">
    <source>
        <dbReference type="EMBL" id="PWN03486.1"/>
    </source>
</evidence>
<dbReference type="PROSITE" id="PS51318">
    <property type="entry name" value="TAT"/>
    <property type="match status" value="1"/>
</dbReference>
<dbReference type="AlphaFoldDB" id="A0A316TVE8"/>
<dbReference type="Proteomes" id="UP000245507">
    <property type="component" value="Unassembled WGS sequence"/>
</dbReference>
<organism evidence="2 3">
    <name type="scientific">Nocardioides silvaticus</name>
    <dbReference type="NCBI Taxonomy" id="2201891"/>
    <lineage>
        <taxon>Bacteria</taxon>
        <taxon>Bacillati</taxon>
        <taxon>Actinomycetota</taxon>
        <taxon>Actinomycetes</taxon>
        <taxon>Propionibacteriales</taxon>
        <taxon>Nocardioidaceae</taxon>
        <taxon>Nocardioides</taxon>
    </lineage>
</organism>
<evidence type="ECO:0008006" key="4">
    <source>
        <dbReference type="Google" id="ProtNLM"/>
    </source>
</evidence>
<keyword evidence="3" id="KW-1185">Reference proteome</keyword>
<reference evidence="2 3" key="1">
    <citation type="submission" date="2018-05" db="EMBL/GenBank/DDBJ databases">
        <title>Nocardioides silvaticus genome.</title>
        <authorList>
            <person name="Li C."/>
            <person name="Wang G."/>
        </authorList>
    </citation>
    <scope>NUCLEOTIDE SEQUENCE [LARGE SCALE GENOMIC DNA]</scope>
    <source>
        <strain evidence="2 3">CCTCC AB 2018079</strain>
    </source>
</reference>
<accession>A0A316TVE8</accession>
<feature type="signal peptide" evidence="1">
    <location>
        <begin position="1"/>
        <end position="26"/>
    </location>
</feature>
<sequence length="167" mass="16632">MPSRAPRASRRAVLVSGGLAGAAAIATTLSGCGSADPGAADSAGAADPTAPAVGADSDLADRVAEHLGETLTLALSTGASFPALRPLTRRLVALHRAHLDEIGRPGDDISGGRVDGGAETARARLLRAEDKLQGRLVRAALEAESGALAQVLASMAAAVAQQRLVAS</sequence>
<proteinExistence type="predicted"/>
<dbReference type="RefSeq" id="WP_109692573.1">
    <property type="nucleotide sequence ID" value="NZ_QGDD01000002.1"/>
</dbReference>
<dbReference type="InterPro" id="IPR006311">
    <property type="entry name" value="TAT_signal"/>
</dbReference>
<protein>
    <recommendedName>
        <fullName evidence="4">Lipoprotein</fullName>
    </recommendedName>
</protein>
<comment type="caution">
    <text evidence="2">The sequence shown here is derived from an EMBL/GenBank/DDBJ whole genome shotgun (WGS) entry which is preliminary data.</text>
</comment>
<feature type="chain" id="PRO_5038546388" description="Lipoprotein" evidence="1">
    <location>
        <begin position="27"/>
        <end position="167"/>
    </location>
</feature>
<dbReference type="EMBL" id="QGDD01000002">
    <property type="protein sequence ID" value="PWN03486.1"/>
    <property type="molecule type" value="Genomic_DNA"/>
</dbReference>
<gene>
    <name evidence="2" type="ORF">DJ010_05035</name>
</gene>
<evidence type="ECO:0000313" key="3">
    <source>
        <dbReference type="Proteomes" id="UP000245507"/>
    </source>
</evidence>
<keyword evidence="1" id="KW-0732">Signal</keyword>